<comment type="caution">
    <text evidence="9">The sequence shown here is derived from an EMBL/GenBank/DDBJ whole genome shotgun (WGS) entry which is preliminary data.</text>
</comment>
<evidence type="ECO:0000256" key="1">
    <source>
        <dbReference type="ARBA" id="ARBA00001974"/>
    </source>
</evidence>
<evidence type="ECO:0000256" key="6">
    <source>
        <dbReference type="ARBA" id="ARBA00023002"/>
    </source>
</evidence>
<evidence type="ECO:0000313" key="10">
    <source>
        <dbReference type="Proteomes" id="UP001426770"/>
    </source>
</evidence>
<reference evidence="9 10" key="1">
    <citation type="submission" date="2024-02" db="EMBL/GenBank/DDBJ databases">
        <title>Lysinimicrobium sediminis NBRC 112286.</title>
        <authorList>
            <person name="Ichikawa N."/>
            <person name="Katano-Makiyama Y."/>
            <person name="Hidaka K."/>
        </authorList>
    </citation>
    <scope>NUCLEOTIDE SEQUENCE [LARGE SCALE GENOMIC DNA]</scope>
    <source>
        <strain evidence="9 10">NBRC 112286</strain>
    </source>
</reference>
<accession>A0ABP9WGI0</accession>
<gene>
    <name evidence="9" type="ORF">Lsed01_00515</name>
</gene>
<organism evidence="9 10">
    <name type="scientific">Demequina sediminis</name>
    <dbReference type="NCBI Taxonomy" id="1930058"/>
    <lineage>
        <taxon>Bacteria</taxon>
        <taxon>Bacillati</taxon>
        <taxon>Actinomycetota</taxon>
        <taxon>Actinomycetes</taxon>
        <taxon>Micrococcales</taxon>
        <taxon>Demequinaceae</taxon>
        <taxon>Demequina</taxon>
    </lineage>
</organism>
<dbReference type="EMBL" id="BAABRR010000002">
    <property type="protein sequence ID" value="GAA5518098.1"/>
    <property type="molecule type" value="Genomic_DNA"/>
</dbReference>
<comment type="similarity">
    <text evidence="3 8">Belongs to the methylenetetrahydrofolate reductase family.</text>
</comment>
<dbReference type="InterPro" id="IPR029041">
    <property type="entry name" value="FAD-linked_oxidoreductase-like"/>
</dbReference>
<protein>
    <recommendedName>
        <fullName evidence="8">Methylenetetrahydrofolate reductase</fullName>
    </recommendedName>
</protein>
<name>A0ABP9WGI0_9MICO</name>
<comment type="pathway">
    <text evidence="2 8">One-carbon metabolism; tetrahydrofolate interconversion.</text>
</comment>
<dbReference type="Gene3D" id="3.20.20.220">
    <property type="match status" value="1"/>
</dbReference>
<dbReference type="InterPro" id="IPR003171">
    <property type="entry name" value="Mehydrof_redctse-like"/>
</dbReference>
<keyword evidence="5 8" id="KW-0274">FAD</keyword>
<dbReference type="PANTHER" id="PTHR45754">
    <property type="entry name" value="METHYLENETETRAHYDROFOLATE REDUCTASE"/>
    <property type="match status" value="1"/>
</dbReference>
<evidence type="ECO:0000256" key="8">
    <source>
        <dbReference type="RuleBase" id="RU003862"/>
    </source>
</evidence>
<evidence type="ECO:0000256" key="2">
    <source>
        <dbReference type="ARBA" id="ARBA00004777"/>
    </source>
</evidence>
<keyword evidence="4 8" id="KW-0285">Flavoprotein</keyword>
<evidence type="ECO:0000313" key="9">
    <source>
        <dbReference type="EMBL" id="GAA5518098.1"/>
    </source>
</evidence>
<dbReference type="PANTHER" id="PTHR45754:SF3">
    <property type="entry name" value="METHYLENETETRAHYDROFOLATE REDUCTASE (NADPH)"/>
    <property type="match status" value="1"/>
</dbReference>
<evidence type="ECO:0000256" key="3">
    <source>
        <dbReference type="ARBA" id="ARBA00006743"/>
    </source>
</evidence>
<dbReference type="SUPFAM" id="SSF51730">
    <property type="entry name" value="FAD-linked oxidoreductase"/>
    <property type="match status" value="1"/>
</dbReference>
<dbReference type="RefSeq" id="WP_286213986.1">
    <property type="nucleotide sequence ID" value="NZ_AP027736.1"/>
</dbReference>
<keyword evidence="10" id="KW-1185">Reference proteome</keyword>
<comment type="cofactor">
    <cofactor evidence="1 8">
        <name>FAD</name>
        <dbReference type="ChEBI" id="CHEBI:57692"/>
    </cofactor>
</comment>
<dbReference type="Proteomes" id="UP001426770">
    <property type="component" value="Unassembled WGS sequence"/>
</dbReference>
<sequence length="288" mass="29901">MHRSAALLEDLSLETTARDAATLVARAADVPVGTRVSITHLSTESAAERREAAAAAGRVRLVPVPHLAARRVASEAELRATLEGLRAHHAQERLFLVGGDPRVAAGPYGSALDVVTSGLLPAAGVIEVGIAGYPAGHPAIGDAFLGAALRDKAAAIADQGLAGTITTQFSFDAEAVAQWIERVRETGIDLPIRVGVPGPAGVRRLVAFARRCGVATSAGIARKYGFSLASLAGTAGPDRFVADLAGRLEAAHGDVRLHLFTFGTLDAAIDWAVRARRCSVPRIVENGH</sequence>
<keyword evidence="6 8" id="KW-0560">Oxidoreductase</keyword>
<proteinExistence type="inferred from homology"/>
<evidence type="ECO:0000256" key="4">
    <source>
        <dbReference type="ARBA" id="ARBA00022630"/>
    </source>
</evidence>
<dbReference type="Pfam" id="PF02219">
    <property type="entry name" value="MTHFR"/>
    <property type="match status" value="1"/>
</dbReference>
<evidence type="ECO:0000256" key="7">
    <source>
        <dbReference type="ARBA" id="ARBA00048628"/>
    </source>
</evidence>
<evidence type="ECO:0000256" key="5">
    <source>
        <dbReference type="ARBA" id="ARBA00022827"/>
    </source>
</evidence>
<comment type="catalytic activity">
    <reaction evidence="7">
        <text>(6S)-5-methyl-5,6,7,8-tetrahydrofolate + NAD(+) = (6R)-5,10-methylene-5,6,7,8-tetrahydrofolate + NADH + H(+)</text>
        <dbReference type="Rhea" id="RHEA:19821"/>
        <dbReference type="ChEBI" id="CHEBI:15378"/>
        <dbReference type="ChEBI" id="CHEBI:15636"/>
        <dbReference type="ChEBI" id="CHEBI:18608"/>
        <dbReference type="ChEBI" id="CHEBI:57540"/>
        <dbReference type="ChEBI" id="CHEBI:57945"/>
        <dbReference type="EC" id="1.5.1.54"/>
    </reaction>
    <physiologicalReaction direction="right-to-left" evidence="7">
        <dbReference type="Rhea" id="RHEA:19823"/>
    </physiologicalReaction>
</comment>